<feature type="domain" description="ATPase AAA-type core" evidence="1">
    <location>
        <begin position="259"/>
        <end position="335"/>
    </location>
</feature>
<dbReference type="Pfam" id="PF13304">
    <property type="entry name" value="AAA_21"/>
    <property type="match status" value="2"/>
</dbReference>
<gene>
    <name evidence="2" type="ORF">ABN16_06230</name>
</gene>
<accession>A0AAC8UUD0</accession>
<evidence type="ECO:0000313" key="2">
    <source>
        <dbReference type="EMBL" id="AKP64626.1"/>
    </source>
</evidence>
<dbReference type="GO" id="GO:0016887">
    <property type="term" value="F:ATP hydrolysis activity"/>
    <property type="evidence" value="ECO:0007669"/>
    <property type="project" value="InterPro"/>
</dbReference>
<keyword evidence="3" id="KW-1185">Reference proteome</keyword>
<dbReference type="SUPFAM" id="SSF52540">
    <property type="entry name" value="P-loop containing nucleoside triphosphate hydrolases"/>
    <property type="match status" value="1"/>
</dbReference>
<dbReference type="RefSeq" id="WP_048733916.1">
    <property type="nucleotide sequence ID" value="NZ_CP012033.1"/>
</dbReference>
<dbReference type="PANTHER" id="PTHR40396">
    <property type="entry name" value="ATPASE-LIKE PROTEIN"/>
    <property type="match status" value="1"/>
</dbReference>
<evidence type="ECO:0000313" key="3">
    <source>
        <dbReference type="Proteomes" id="UP000036000"/>
    </source>
</evidence>
<dbReference type="InterPro" id="IPR027417">
    <property type="entry name" value="P-loop_NTPase"/>
</dbReference>
<reference evidence="2 3" key="1">
    <citation type="submission" date="2015-07" db="EMBL/GenBank/DDBJ databases">
        <title>Lactobacillus korensis/26-25/ whole genome sequencing.</title>
        <authorList>
            <person name="Kim M.K."/>
            <person name="Im W.-T."/>
            <person name="Srinivasan S."/>
            <person name="Lee J.-J."/>
        </authorList>
    </citation>
    <scope>NUCLEOTIDE SEQUENCE [LARGE SCALE GENOMIC DNA]</scope>
    <source>
        <strain evidence="2 3">26-25</strain>
    </source>
</reference>
<name>A0AAC8UUD0_9LACO</name>
<organism evidence="2 3">
    <name type="scientific">Levilactobacillus koreensis</name>
    <dbReference type="NCBI Taxonomy" id="637971"/>
    <lineage>
        <taxon>Bacteria</taxon>
        <taxon>Bacillati</taxon>
        <taxon>Bacillota</taxon>
        <taxon>Bacilli</taxon>
        <taxon>Lactobacillales</taxon>
        <taxon>Lactobacillaceae</taxon>
        <taxon>Levilactobacillus</taxon>
    </lineage>
</organism>
<dbReference type="EMBL" id="CP012033">
    <property type="protein sequence ID" value="AKP64626.1"/>
    <property type="molecule type" value="Genomic_DNA"/>
</dbReference>
<dbReference type="AlphaFoldDB" id="A0AAC8UUD0"/>
<feature type="domain" description="ATPase AAA-type core" evidence="1">
    <location>
        <begin position="46"/>
        <end position="144"/>
    </location>
</feature>
<sequence>MLIDFTLTNFRSFKDSATLSLVATGGTLQRPQKTLTVDDQLSLLKCTAIFGAAGAGKSTLLAGLAVLQRLVVTPTEQIADELSFDPFRFDDGSKTGQTDFVVNFTRGDRRYRYVLSYDATHVINESLAQSTGEGYEVLFVRENGEVTQFPADQAVAVASTRPNMLLLYTLQNWNYGPAIAAFRWFNEDLLVLEKRPNSSLVVDDWVTSQLMQYLQAVDSEVAGIAQHQVAVQFLDGSAFTRPDLYLIYEKYNEEGEVIGTDELPLQQASLGIQELVTLGLTMIAAQHAPYPQTVLADEFALAVQPIVVEALLELLNSGANRSQLILVTNQPLLIEETLSPDQIYLAEKNYRGESQLLPLTTVTEMPLTRPVDVAGLQVALDPHLLQNKKATVNPFWG</sequence>
<dbReference type="KEGG" id="lko:ABN16_06230"/>
<proteinExistence type="predicted"/>
<dbReference type="GO" id="GO:0005524">
    <property type="term" value="F:ATP binding"/>
    <property type="evidence" value="ECO:0007669"/>
    <property type="project" value="InterPro"/>
</dbReference>
<dbReference type="Gene3D" id="3.40.50.300">
    <property type="entry name" value="P-loop containing nucleotide triphosphate hydrolases"/>
    <property type="match status" value="1"/>
</dbReference>
<dbReference type="InterPro" id="IPR003959">
    <property type="entry name" value="ATPase_AAA_core"/>
</dbReference>
<dbReference type="Proteomes" id="UP000036000">
    <property type="component" value="Chromosome"/>
</dbReference>
<protein>
    <recommendedName>
        <fullName evidence="1">ATPase AAA-type core domain-containing protein</fullName>
    </recommendedName>
</protein>
<dbReference type="PANTHER" id="PTHR40396:SF1">
    <property type="entry name" value="ATPASE AAA-TYPE CORE DOMAIN-CONTAINING PROTEIN"/>
    <property type="match status" value="1"/>
</dbReference>
<evidence type="ECO:0000259" key="1">
    <source>
        <dbReference type="Pfam" id="PF13304"/>
    </source>
</evidence>